<dbReference type="EMBL" id="PUJU01000020">
    <property type="protein sequence ID" value="NHB88273.1"/>
    <property type="molecule type" value="Genomic_DNA"/>
</dbReference>
<dbReference type="PRINTS" id="PR00463">
    <property type="entry name" value="EP450I"/>
</dbReference>
<name>A0ABX0GGQ7_9GAMM</name>
<keyword evidence="9" id="KW-1185">Reference proteome</keyword>
<evidence type="ECO:0000256" key="6">
    <source>
        <dbReference type="ARBA" id="ARBA00023033"/>
    </source>
</evidence>
<dbReference type="Pfam" id="PF00067">
    <property type="entry name" value="p450"/>
    <property type="match status" value="1"/>
</dbReference>
<evidence type="ECO:0000256" key="1">
    <source>
        <dbReference type="ARBA" id="ARBA00010617"/>
    </source>
</evidence>
<gene>
    <name evidence="8" type="ORF">C5471_11360</name>
</gene>
<dbReference type="PROSITE" id="PS00086">
    <property type="entry name" value="CYTOCHROME_P450"/>
    <property type="match status" value="1"/>
</dbReference>
<evidence type="ECO:0000256" key="3">
    <source>
        <dbReference type="ARBA" id="ARBA00022723"/>
    </source>
</evidence>
<evidence type="ECO:0000256" key="2">
    <source>
        <dbReference type="ARBA" id="ARBA00022617"/>
    </source>
</evidence>
<dbReference type="InterPro" id="IPR036396">
    <property type="entry name" value="Cyt_P450_sf"/>
</dbReference>
<dbReference type="InterPro" id="IPR050196">
    <property type="entry name" value="Cytochrome_P450_Monoox"/>
</dbReference>
<protein>
    <recommendedName>
        <fullName evidence="10">Cytochrome P450</fullName>
    </recommendedName>
</protein>
<evidence type="ECO:0000256" key="5">
    <source>
        <dbReference type="ARBA" id="ARBA00023004"/>
    </source>
</evidence>
<dbReference type="Proteomes" id="UP000697802">
    <property type="component" value="Unassembled WGS sequence"/>
</dbReference>
<evidence type="ECO:0008006" key="10">
    <source>
        <dbReference type="Google" id="ProtNLM"/>
    </source>
</evidence>
<keyword evidence="2 7" id="KW-0349">Heme</keyword>
<evidence type="ECO:0000313" key="9">
    <source>
        <dbReference type="Proteomes" id="UP000697802"/>
    </source>
</evidence>
<comment type="caution">
    <text evidence="8">The sequence shown here is derived from an EMBL/GenBank/DDBJ whole genome shotgun (WGS) entry which is preliminary data.</text>
</comment>
<dbReference type="InterPro" id="IPR002401">
    <property type="entry name" value="Cyt_P450_E_grp-I"/>
</dbReference>
<dbReference type="PANTHER" id="PTHR24291">
    <property type="entry name" value="CYTOCHROME P450 FAMILY 4"/>
    <property type="match status" value="1"/>
</dbReference>
<dbReference type="Gene3D" id="1.10.630.10">
    <property type="entry name" value="Cytochrome P450"/>
    <property type="match status" value="1"/>
</dbReference>
<comment type="similarity">
    <text evidence="1 7">Belongs to the cytochrome P450 family.</text>
</comment>
<evidence type="ECO:0000256" key="4">
    <source>
        <dbReference type="ARBA" id="ARBA00023002"/>
    </source>
</evidence>
<dbReference type="InterPro" id="IPR001128">
    <property type="entry name" value="Cyt_P450"/>
</dbReference>
<dbReference type="InterPro" id="IPR017972">
    <property type="entry name" value="Cyt_P450_CS"/>
</dbReference>
<keyword evidence="4 7" id="KW-0560">Oxidoreductase</keyword>
<dbReference type="PANTHER" id="PTHR24291:SF50">
    <property type="entry name" value="BIFUNCTIONAL ALBAFLAVENONE MONOOXYGENASE_TERPENE SYNTHASE"/>
    <property type="match status" value="1"/>
</dbReference>
<proteinExistence type="inferred from homology"/>
<evidence type="ECO:0000313" key="8">
    <source>
        <dbReference type="EMBL" id="NHB88273.1"/>
    </source>
</evidence>
<dbReference type="SUPFAM" id="SSF48264">
    <property type="entry name" value="Cytochrome P450"/>
    <property type="match status" value="1"/>
</dbReference>
<organism evidence="8 9">
    <name type="scientific">Photorhabdus tasmaniensis</name>
    <dbReference type="NCBI Taxonomy" id="1004159"/>
    <lineage>
        <taxon>Bacteria</taxon>
        <taxon>Pseudomonadati</taxon>
        <taxon>Pseudomonadota</taxon>
        <taxon>Gammaproteobacteria</taxon>
        <taxon>Enterobacterales</taxon>
        <taxon>Morganellaceae</taxon>
        <taxon>Photorhabdus</taxon>
    </lineage>
</organism>
<keyword evidence="6 7" id="KW-0503">Monooxygenase</keyword>
<sequence>MATLRFNKCNTRITTSITSAGSLKSPASVILYLLSVIFNKKLKELSKVRYQEIKKIKGLPLIGSILDYKSDALSLFLKAARENGDISIIKMGPESIVFVNNPDWVAEILAKKMNFFVKSPSYRELELLLGQGMVTTEGDVWKKQRDNARHAFHITSLNSLIVPVKDIITQFSYHTVLDGHQRDIFKDMLDLSMSIALKTLFGQSSIDTSRHNVSIALERASDYVIKRLEAIIKLPPQIPTISSLKFKKEKSVLDRKIAEIIKNNASEGHQDCLLNMIIENENDHDAIKNQLLTLFLTSYETIASAATWTFYFISRYKRWYKIIKDEYTSAVLENASDIFELKYTNAVINESMRLLPPVWSFSRTAKEDVSIGEYKIAAGTMVVVSPYCLQRHPDYWDKADDFIPERWLGEINSHKLNRTFIPFGAGPRICLGINYARMVLPIIIGEFCKKGFFETNYQEYPELKAGITIRPVNGVNGVWRESPDDKGV</sequence>
<keyword evidence="3 7" id="KW-0479">Metal-binding</keyword>
<reference evidence="8 9" key="1">
    <citation type="submission" date="2018-02" db="EMBL/GenBank/DDBJ databases">
        <authorList>
            <person name="Machado R.A."/>
        </authorList>
    </citation>
    <scope>NUCLEOTIDE SEQUENCE [LARGE SCALE GENOMIC DNA]</scope>
    <source>
        <strain evidence="8 9">T327</strain>
    </source>
</reference>
<evidence type="ECO:0000256" key="7">
    <source>
        <dbReference type="RuleBase" id="RU000461"/>
    </source>
</evidence>
<dbReference type="PRINTS" id="PR00385">
    <property type="entry name" value="P450"/>
</dbReference>
<keyword evidence="5 7" id="KW-0408">Iron</keyword>
<accession>A0ABX0GGQ7</accession>